<dbReference type="GO" id="GO:0006355">
    <property type="term" value="P:regulation of DNA-templated transcription"/>
    <property type="evidence" value="ECO:0007669"/>
    <property type="project" value="InterPro"/>
</dbReference>
<dbReference type="InterPro" id="IPR002078">
    <property type="entry name" value="Sigma_54_int"/>
</dbReference>
<dbReference type="CDD" id="cd00009">
    <property type="entry name" value="AAA"/>
    <property type="match status" value="1"/>
</dbReference>
<evidence type="ECO:0000256" key="6">
    <source>
        <dbReference type="ARBA" id="ARBA00023015"/>
    </source>
</evidence>
<keyword evidence="6" id="KW-0805">Transcription regulation</keyword>
<dbReference type="SMART" id="SM00448">
    <property type="entry name" value="REC"/>
    <property type="match status" value="1"/>
</dbReference>
<dbReference type="GO" id="GO:0005524">
    <property type="term" value="F:ATP binding"/>
    <property type="evidence" value="ECO:0007669"/>
    <property type="project" value="UniProtKB-KW"/>
</dbReference>
<dbReference type="InterPro" id="IPR009057">
    <property type="entry name" value="Homeodomain-like_sf"/>
</dbReference>
<evidence type="ECO:0000259" key="11">
    <source>
        <dbReference type="PROSITE" id="PS50045"/>
    </source>
</evidence>
<dbReference type="InterPro" id="IPR025943">
    <property type="entry name" value="Sigma_54_int_dom_ATP-bd_2"/>
</dbReference>
<dbReference type="InterPro" id="IPR025662">
    <property type="entry name" value="Sigma_54_int_dom_ATP-bd_1"/>
</dbReference>
<protein>
    <submittedName>
        <fullName evidence="13">Fis family transcriptional regulator</fullName>
    </submittedName>
</protein>
<dbReference type="PANTHER" id="PTHR32071">
    <property type="entry name" value="TRANSCRIPTIONAL REGULATORY PROTEIN"/>
    <property type="match status" value="1"/>
</dbReference>
<dbReference type="PROSITE" id="PS00688">
    <property type="entry name" value="SIGMA54_INTERACT_3"/>
    <property type="match status" value="1"/>
</dbReference>
<evidence type="ECO:0000256" key="2">
    <source>
        <dbReference type="ARBA" id="ARBA00022490"/>
    </source>
</evidence>
<gene>
    <name evidence="13" type="ORF">A3G31_07105</name>
</gene>
<dbReference type="InterPro" id="IPR002197">
    <property type="entry name" value="HTH_Fis"/>
</dbReference>
<dbReference type="AlphaFoldDB" id="A0A1F7SG14"/>
<keyword evidence="3 10" id="KW-0597">Phosphoprotein</keyword>
<dbReference type="Proteomes" id="UP000178082">
    <property type="component" value="Unassembled WGS sequence"/>
</dbReference>
<evidence type="ECO:0000256" key="3">
    <source>
        <dbReference type="ARBA" id="ARBA00022553"/>
    </source>
</evidence>
<dbReference type="GO" id="GO:0000160">
    <property type="term" value="P:phosphorelay signal transduction system"/>
    <property type="evidence" value="ECO:0007669"/>
    <property type="project" value="InterPro"/>
</dbReference>
<evidence type="ECO:0000313" key="14">
    <source>
        <dbReference type="Proteomes" id="UP000178082"/>
    </source>
</evidence>
<dbReference type="SUPFAM" id="SSF46689">
    <property type="entry name" value="Homeodomain-like"/>
    <property type="match status" value="1"/>
</dbReference>
<keyword evidence="4" id="KW-0547">Nucleotide-binding</keyword>
<dbReference type="FunFam" id="3.40.50.300:FF:000006">
    <property type="entry name" value="DNA-binding transcriptional regulator NtrC"/>
    <property type="match status" value="1"/>
</dbReference>
<keyword evidence="2" id="KW-0963">Cytoplasm</keyword>
<reference evidence="13 14" key="1">
    <citation type="journal article" date="2016" name="Nat. Commun.">
        <title>Thousands of microbial genomes shed light on interconnected biogeochemical processes in an aquifer system.</title>
        <authorList>
            <person name="Anantharaman K."/>
            <person name="Brown C.T."/>
            <person name="Hug L.A."/>
            <person name="Sharon I."/>
            <person name="Castelle C.J."/>
            <person name="Probst A.J."/>
            <person name="Thomas B.C."/>
            <person name="Singh A."/>
            <person name="Wilkins M.J."/>
            <person name="Karaoz U."/>
            <person name="Brodie E.L."/>
            <person name="Williams K.H."/>
            <person name="Hubbard S.S."/>
            <person name="Banfield J.F."/>
        </authorList>
    </citation>
    <scope>NUCLEOTIDE SEQUENCE [LARGE SCALE GENOMIC DNA]</scope>
</reference>
<dbReference type="Pfam" id="PF00158">
    <property type="entry name" value="Sigma54_activat"/>
    <property type="match status" value="1"/>
</dbReference>
<evidence type="ECO:0000256" key="7">
    <source>
        <dbReference type="ARBA" id="ARBA00023125"/>
    </source>
</evidence>
<feature type="domain" description="Sigma-54 factor interaction" evidence="11">
    <location>
        <begin position="145"/>
        <end position="374"/>
    </location>
</feature>
<dbReference type="Gene3D" id="3.40.50.2300">
    <property type="match status" value="1"/>
</dbReference>
<dbReference type="InterPro" id="IPR058031">
    <property type="entry name" value="AAA_lid_NorR"/>
</dbReference>
<dbReference type="InterPro" id="IPR003593">
    <property type="entry name" value="AAA+_ATPase"/>
</dbReference>
<dbReference type="SUPFAM" id="SSF52172">
    <property type="entry name" value="CheY-like"/>
    <property type="match status" value="1"/>
</dbReference>
<keyword evidence="8" id="KW-0010">Activator</keyword>
<evidence type="ECO:0000313" key="13">
    <source>
        <dbReference type="EMBL" id="OGL52178.1"/>
    </source>
</evidence>
<feature type="domain" description="Response regulatory" evidence="12">
    <location>
        <begin position="6"/>
        <end position="120"/>
    </location>
</feature>
<feature type="modified residue" description="4-aspartylphosphate" evidence="10">
    <location>
        <position position="55"/>
    </location>
</feature>
<comment type="subcellular location">
    <subcellularLocation>
        <location evidence="1">Cytoplasm</location>
    </subcellularLocation>
</comment>
<sequence length="449" mass="50887">MKKNIGILIVDDELSVRDSLYNWFKEDGYRVDTAENGIEALKKLQEKEWDIILLDIKMPGMDGIELQGRINEIDKSITIIIMTAYASVETAIQSLKAGAFDYVTKPIDPDDLSHLIKNAIKQRELIVENIQLRNKIEELSHLDEIIGDSSQMKKVFELVEMVAKTDATVMIRGESGTGKELIARAIHSNSSRRYFPIIPINCASFPETLLESELFGHEKGAFTGAQYRRKGKLELAHGGTIFLDEIGNISMKTQVDLLRVIEAKQFTRLGGNEIINVDFRIVTATNKDLEQAIKDGSFREDLYYRLNVFSILLPPLRERLSDIPLLVQHFIKKFSASMNKNIEGISQEAVDMLLRYNWPGNVRELENAIERAIVLSKGPLINSAHLPFQLSKDGNSAGSDSLEDIEKVHIFKVLNKAEWNITHAAEILKIDRVTLYNKIKKYDLSRDNS</sequence>
<proteinExistence type="predicted"/>
<dbReference type="PROSITE" id="PS50110">
    <property type="entry name" value="RESPONSE_REGULATORY"/>
    <property type="match status" value="1"/>
</dbReference>
<dbReference type="PRINTS" id="PR01590">
    <property type="entry name" value="HTHFIS"/>
</dbReference>
<dbReference type="Pfam" id="PF02954">
    <property type="entry name" value="HTH_8"/>
    <property type="match status" value="1"/>
</dbReference>
<evidence type="ECO:0000256" key="5">
    <source>
        <dbReference type="ARBA" id="ARBA00022840"/>
    </source>
</evidence>
<dbReference type="PROSITE" id="PS50045">
    <property type="entry name" value="SIGMA54_INTERACT_4"/>
    <property type="match status" value="1"/>
</dbReference>
<dbReference type="PROSITE" id="PS00676">
    <property type="entry name" value="SIGMA54_INTERACT_2"/>
    <property type="match status" value="1"/>
</dbReference>
<dbReference type="Gene3D" id="3.40.50.300">
    <property type="entry name" value="P-loop containing nucleotide triphosphate hydrolases"/>
    <property type="match status" value="1"/>
</dbReference>
<dbReference type="Pfam" id="PF00072">
    <property type="entry name" value="Response_reg"/>
    <property type="match status" value="1"/>
</dbReference>
<dbReference type="Gene3D" id="1.10.10.60">
    <property type="entry name" value="Homeodomain-like"/>
    <property type="match status" value="1"/>
</dbReference>
<dbReference type="PANTHER" id="PTHR32071:SF57">
    <property type="entry name" value="C4-DICARBOXYLATE TRANSPORT TRANSCRIPTIONAL REGULATORY PROTEIN DCTD"/>
    <property type="match status" value="1"/>
</dbReference>
<dbReference type="InterPro" id="IPR011006">
    <property type="entry name" value="CheY-like_superfamily"/>
</dbReference>
<keyword evidence="9" id="KW-0804">Transcription</keyword>
<dbReference type="SMART" id="SM00382">
    <property type="entry name" value="AAA"/>
    <property type="match status" value="1"/>
</dbReference>
<dbReference type="InterPro" id="IPR001789">
    <property type="entry name" value="Sig_transdc_resp-reg_receiver"/>
</dbReference>
<keyword evidence="7" id="KW-0238">DNA-binding</keyword>
<evidence type="ECO:0000256" key="1">
    <source>
        <dbReference type="ARBA" id="ARBA00004496"/>
    </source>
</evidence>
<dbReference type="Gene3D" id="1.10.8.60">
    <property type="match status" value="1"/>
</dbReference>
<dbReference type="InterPro" id="IPR027417">
    <property type="entry name" value="P-loop_NTPase"/>
</dbReference>
<keyword evidence="5" id="KW-0067">ATP-binding</keyword>
<dbReference type="EMBL" id="MGDI01000033">
    <property type="protein sequence ID" value="OGL52178.1"/>
    <property type="molecule type" value="Genomic_DNA"/>
</dbReference>
<dbReference type="Pfam" id="PF25601">
    <property type="entry name" value="AAA_lid_14"/>
    <property type="match status" value="1"/>
</dbReference>
<evidence type="ECO:0000256" key="10">
    <source>
        <dbReference type="PROSITE-ProRule" id="PRU00169"/>
    </source>
</evidence>
<dbReference type="InterPro" id="IPR025944">
    <property type="entry name" value="Sigma_54_int_dom_CS"/>
</dbReference>
<comment type="caution">
    <text evidence="13">The sequence shown here is derived from an EMBL/GenBank/DDBJ whole genome shotgun (WGS) entry which is preliminary data.</text>
</comment>
<evidence type="ECO:0000256" key="8">
    <source>
        <dbReference type="ARBA" id="ARBA00023159"/>
    </source>
</evidence>
<evidence type="ECO:0000256" key="4">
    <source>
        <dbReference type="ARBA" id="ARBA00022741"/>
    </source>
</evidence>
<accession>A0A1F7SG14</accession>
<dbReference type="GO" id="GO:0005737">
    <property type="term" value="C:cytoplasm"/>
    <property type="evidence" value="ECO:0007669"/>
    <property type="project" value="UniProtKB-SubCell"/>
</dbReference>
<dbReference type="GO" id="GO:0043565">
    <property type="term" value="F:sequence-specific DNA binding"/>
    <property type="evidence" value="ECO:0007669"/>
    <property type="project" value="InterPro"/>
</dbReference>
<organism evidence="13 14">
    <name type="scientific">Candidatus Schekmanbacteria bacterium RIFCSPLOWO2_12_FULL_38_15</name>
    <dbReference type="NCBI Taxonomy" id="1817883"/>
    <lineage>
        <taxon>Bacteria</taxon>
        <taxon>Candidatus Schekmaniibacteriota</taxon>
    </lineage>
</organism>
<name>A0A1F7SG14_9BACT</name>
<dbReference type="FunFam" id="3.40.50.2300:FF:000018">
    <property type="entry name" value="DNA-binding transcriptional regulator NtrC"/>
    <property type="match status" value="1"/>
</dbReference>
<dbReference type="PROSITE" id="PS00675">
    <property type="entry name" value="SIGMA54_INTERACT_1"/>
    <property type="match status" value="1"/>
</dbReference>
<dbReference type="FunFam" id="1.10.8.60:FF:000014">
    <property type="entry name" value="DNA-binding transcriptional regulator NtrC"/>
    <property type="match status" value="1"/>
</dbReference>
<evidence type="ECO:0000256" key="9">
    <source>
        <dbReference type="ARBA" id="ARBA00023163"/>
    </source>
</evidence>
<dbReference type="SUPFAM" id="SSF52540">
    <property type="entry name" value="P-loop containing nucleoside triphosphate hydrolases"/>
    <property type="match status" value="1"/>
</dbReference>
<dbReference type="STRING" id="1817883.A3G31_07105"/>
<evidence type="ECO:0000259" key="12">
    <source>
        <dbReference type="PROSITE" id="PS50110"/>
    </source>
</evidence>